<dbReference type="Proteomes" id="UP001444071">
    <property type="component" value="Unassembled WGS sequence"/>
</dbReference>
<evidence type="ECO:0000313" key="1">
    <source>
        <dbReference type="EMBL" id="MEQ2271586.1"/>
    </source>
</evidence>
<organism evidence="1 2">
    <name type="scientific">Xenotaenia resolanae</name>
    <dbReference type="NCBI Taxonomy" id="208358"/>
    <lineage>
        <taxon>Eukaryota</taxon>
        <taxon>Metazoa</taxon>
        <taxon>Chordata</taxon>
        <taxon>Craniata</taxon>
        <taxon>Vertebrata</taxon>
        <taxon>Euteleostomi</taxon>
        <taxon>Actinopterygii</taxon>
        <taxon>Neopterygii</taxon>
        <taxon>Teleostei</taxon>
        <taxon>Neoteleostei</taxon>
        <taxon>Acanthomorphata</taxon>
        <taxon>Ovalentaria</taxon>
        <taxon>Atherinomorphae</taxon>
        <taxon>Cyprinodontiformes</taxon>
        <taxon>Goodeidae</taxon>
        <taxon>Xenotaenia</taxon>
    </lineage>
</organism>
<proteinExistence type="predicted"/>
<accession>A0ABV0WPN3</accession>
<evidence type="ECO:0000313" key="2">
    <source>
        <dbReference type="Proteomes" id="UP001444071"/>
    </source>
</evidence>
<name>A0ABV0WPN3_9TELE</name>
<comment type="caution">
    <text evidence="1">The sequence shown here is derived from an EMBL/GenBank/DDBJ whole genome shotgun (WGS) entry which is preliminary data.</text>
</comment>
<protein>
    <submittedName>
        <fullName evidence="1">Uncharacterized protein</fullName>
    </submittedName>
</protein>
<gene>
    <name evidence="1" type="ORF">XENORESO_006369</name>
</gene>
<dbReference type="EMBL" id="JAHRIM010062226">
    <property type="protein sequence ID" value="MEQ2271586.1"/>
    <property type="molecule type" value="Genomic_DNA"/>
</dbReference>
<sequence length="105" mass="12285">MRLLVFVAQKQNPTHFLTSFTSYWFLSLWRRCFLHVKQKWLRAASLGSYTQHASFIELAWWQQHRWLEYVPFHSCTNEKSISSGSALILCCSSAPLHVMHGKITA</sequence>
<reference evidence="1 2" key="1">
    <citation type="submission" date="2021-06" db="EMBL/GenBank/DDBJ databases">
        <authorList>
            <person name="Palmer J.M."/>
        </authorList>
    </citation>
    <scope>NUCLEOTIDE SEQUENCE [LARGE SCALE GENOMIC DNA]</scope>
    <source>
        <strain evidence="1 2">XR_2019</strain>
        <tissue evidence="1">Muscle</tissue>
    </source>
</reference>
<keyword evidence="2" id="KW-1185">Reference proteome</keyword>